<feature type="transmembrane region" description="Helical" evidence="2">
    <location>
        <begin position="684"/>
        <end position="704"/>
    </location>
</feature>
<gene>
    <name evidence="4" type="ORF">CDAUBV1_LOCUS11132</name>
</gene>
<evidence type="ECO:0008006" key="6">
    <source>
        <dbReference type="Google" id="ProtNLM"/>
    </source>
</evidence>
<feature type="transmembrane region" description="Helical" evidence="2">
    <location>
        <begin position="585"/>
        <end position="603"/>
    </location>
</feature>
<feature type="transmembrane region" description="Helical" evidence="2">
    <location>
        <begin position="474"/>
        <end position="494"/>
    </location>
</feature>
<keyword evidence="3" id="KW-0732">Signal</keyword>
<protein>
    <recommendedName>
        <fullName evidence="6">Intimal thickness related receptor IRP domain-containing protein</fullName>
    </recommendedName>
</protein>
<proteinExistence type="predicted"/>
<dbReference type="AlphaFoldDB" id="A0AAV2TK69"/>
<evidence type="ECO:0000256" key="2">
    <source>
        <dbReference type="SAM" id="Phobius"/>
    </source>
</evidence>
<feature type="transmembrane region" description="Helical" evidence="2">
    <location>
        <begin position="652"/>
        <end position="669"/>
    </location>
</feature>
<feature type="transmembrane region" description="Helical" evidence="2">
    <location>
        <begin position="515"/>
        <end position="538"/>
    </location>
</feature>
<reference evidence="4" key="1">
    <citation type="submission" date="2024-06" db="EMBL/GenBank/DDBJ databases">
        <authorList>
            <person name="Liu X."/>
            <person name="Lenzi L."/>
            <person name="Haldenby T S."/>
            <person name="Uol C."/>
        </authorList>
    </citation>
    <scope>NUCLEOTIDE SEQUENCE</scope>
</reference>
<feature type="region of interest" description="Disordered" evidence="1">
    <location>
        <begin position="730"/>
        <end position="749"/>
    </location>
</feature>
<feature type="region of interest" description="Disordered" evidence="1">
    <location>
        <begin position="852"/>
        <end position="892"/>
    </location>
</feature>
<evidence type="ECO:0000256" key="3">
    <source>
        <dbReference type="SAM" id="SignalP"/>
    </source>
</evidence>
<feature type="signal peptide" evidence="3">
    <location>
        <begin position="1"/>
        <end position="21"/>
    </location>
</feature>
<sequence>MGAYSFSVSAICVNLLWVCMCGEIDLNSKIHVFVYTCEGYFRRHYLNNTIPNRVMKEIRNNCPMVTSVELQDSTVIKGRCEVHIQVYPKWKFLFYYEPCAKAIYDVSQNAAEDIYGSIFSCPAVELQVKRTDYYYVGVPVAELPNMNISRMSSAQCIEPALGINETVELECRMNEFGGYNWRIFETEKWNISYLENMTLTKLSVLSEQGYNCSVIIIAIFAVETCSETSLSVPALQKEICRRISLQNFCPTLKPAEIKASIKNLLRLLDDNYFAVVSHLKSEQTTGNWDPLDEIGRTMKLYSNYFFSICTNGRDFQYHSKCCSIRCVTQRDSTRRYDDRGNMAVTLPIGTARVLIMSAPYSHIKLNRTETSVKVATGLTYLLSDTAEIFPIAVEFVIHALGKRHHYECGWGEPGLADNRGKIMVNSKAAEKVDNASSNIKCMFSRSGLYAALEIFNPLGGIPYHDTPFMIKCHVFVICLCVLGAIYNLHLICWPKASTVYAAEGRSVKHMKSFRMLAAEMLLVCAGKLLVQAIALRLGRHGVNCPVTGSLVVALNGAFHWLSLLSAAMVFAVGRTHDPVQLAARACISTYVVGFIYGSTVGSLHTDAFILRSCMPVSMFRTMVYPMLSISFISIIFLILFVVLPPRRNWDEWVGAVLISLSSVTPWIGYLRNRSLVLKGEYDDYTFIVLSLLQGLFLTSYHCILKWGAVQFFVKIYNENCRSKPRKLAPELAQGDRGGEDATSDEEDDTSFVAQLLEEEEKRYRKSVAASSFHSDWTGDTQPAYKSVYFRQVPAGSLDERSAQSVEVFSNDSEMIPHDRRSLMSLMHSRVSSEPRLSSQTMQSIETLKTYATRRSSRRFGSVSTVGSLRSGRRSRRSMTSFRSLRGRRSVRS</sequence>
<dbReference type="EMBL" id="CAXLJL010000356">
    <property type="protein sequence ID" value="CAL5136831.1"/>
    <property type="molecule type" value="Genomic_DNA"/>
</dbReference>
<name>A0AAV2TK69_CALDB</name>
<feature type="transmembrane region" description="Helical" evidence="2">
    <location>
        <begin position="623"/>
        <end position="643"/>
    </location>
</feature>
<keyword evidence="2" id="KW-0812">Transmembrane</keyword>
<keyword evidence="2" id="KW-1133">Transmembrane helix</keyword>
<accession>A0AAV2TK69</accession>
<evidence type="ECO:0000313" key="5">
    <source>
        <dbReference type="Proteomes" id="UP001497525"/>
    </source>
</evidence>
<evidence type="ECO:0000256" key="1">
    <source>
        <dbReference type="SAM" id="MobiDB-lite"/>
    </source>
</evidence>
<comment type="caution">
    <text evidence="4">The sequence shown here is derived from an EMBL/GenBank/DDBJ whole genome shotgun (WGS) entry which is preliminary data.</text>
</comment>
<feature type="chain" id="PRO_5043662918" description="Intimal thickness related receptor IRP domain-containing protein" evidence="3">
    <location>
        <begin position="22"/>
        <end position="892"/>
    </location>
</feature>
<keyword evidence="2" id="KW-0472">Membrane</keyword>
<dbReference type="Proteomes" id="UP001497525">
    <property type="component" value="Unassembled WGS sequence"/>
</dbReference>
<evidence type="ECO:0000313" key="4">
    <source>
        <dbReference type="EMBL" id="CAL5136831.1"/>
    </source>
</evidence>
<feature type="transmembrane region" description="Helical" evidence="2">
    <location>
        <begin position="550"/>
        <end position="573"/>
    </location>
</feature>
<organism evidence="4 5">
    <name type="scientific">Calicophoron daubneyi</name>
    <name type="common">Rumen fluke</name>
    <name type="synonym">Paramphistomum daubneyi</name>
    <dbReference type="NCBI Taxonomy" id="300641"/>
    <lineage>
        <taxon>Eukaryota</taxon>
        <taxon>Metazoa</taxon>
        <taxon>Spiralia</taxon>
        <taxon>Lophotrochozoa</taxon>
        <taxon>Platyhelminthes</taxon>
        <taxon>Trematoda</taxon>
        <taxon>Digenea</taxon>
        <taxon>Plagiorchiida</taxon>
        <taxon>Pronocephalata</taxon>
        <taxon>Paramphistomoidea</taxon>
        <taxon>Paramphistomidae</taxon>
        <taxon>Calicophoron</taxon>
    </lineage>
</organism>